<accession>A0A058Z3F3</accession>
<feature type="compositionally biased region" description="Low complexity" evidence="3">
    <location>
        <begin position="452"/>
        <end position="464"/>
    </location>
</feature>
<dbReference type="AlphaFoldDB" id="A0A058Z3F3"/>
<dbReference type="InterPro" id="IPR047141">
    <property type="entry name" value="Stealth"/>
</dbReference>
<reference evidence="8" key="1">
    <citation type="submission" date="2013-04" db="EMBL/GenBank/DDBJ databases">
        <title>The Genome Sequence of Fonticula alba ATCC 38817.</title>
        <authorList>
            <consortium name="The Broad Institute Genomics Platform"/>
            <person name="Russ C."/>
            <person name="Cuomo C."/>
            <person name="Burger G."/>
            <person name="Gray M.W."/>
            <person name="Holland P.W.H."/>
            <person name="King N."/>
            <person name="Lang F.B.F."/>
            <person name="Roger A.J."/>
            <person name="Ruiz-Trillo I."/>
            <person name="Brown M."/>
            <person name="Walker B."/>
            <person name="Young S."/>
            <person name="Zeng Q."/>
            <person name="Gargeya S."/>
            <person name="Fitzgerald M."/>
            <person name="Haas B."/>
            <person name="Abouelleil A."/>
            <person name="Allen A.W."/>
            <person name="Alvarado L."/>
            <person name="Arachchi H.M."/>
            <person name="Berlin A.M."/>
            <person name="Chapman S.B."/>
            <person name="Gainer-Dewar J."/>
            <person name="Goldberg J."/>
            <person name="Griggs A."/>
            <person name="Gujja S."/>
            <person name="Hansen M."/>
            <person name="Howarth C."/>
            <person name="Imamovic A."/>
            <person name="Ireland A."/>
            <person name="Larimer J."/>
            <person name="McCowan C."/>
            <person name="Murphy C."/>
            <person name="Pearson M."/>
            <person name="Poon T.W."/>
            <person name="Priest M."/>
            <person name="Roberts A."/>
            <person name="Saif S."/>
            <person name="Shea T."/>
            <person name="Sisk P."/>
            <person name="Sykes S."/>
            <person name="Wortman J."/>
            <person name="Nusbaum C."/>
            <person name="Birren B."/>
        </authorList>
    </citation>
    <scope>NUCLEOTIDE SEQUENCE [LARGE SCALE GENOMIC DNA]</scope>
    <source>
        <strain evidence="8">ATCC 38817</strain>
    </source>
</reference>
<feature type="domain" description="Stealth protein CR2 conserved region 2" evidence="5">
    <location>
        <begin position="143"/>
        <end position="250"/>
    </location>
</feature>
<evidence type="ECO:0000313" key="9">
    <source>
        <dbReference type="Proteomes" id="UP000030693"/>
    </source>
</evidence>
<dbReference type="eggNOG" id="ENOG502QQAI">
    <property type="taxonomic scope" value="Eukaryota"/>
</dbReference>
<dbReference type="Pfam" id="PF17102">
    <property type="entry name" value="Stealth_CR3"/>
    <property type="match status" value="1"/>
</dbReference>
<dbReference type="PANTHER" id="PTHR24045:SF0">
    <property type="entry name" value="N-ACETYLGLUCOSAMINE-1-PHOSPHOTRANSFERASE SUBUNITS ALPHA_BETA"/>
    <property type="match status" value="1"/>
</dbReference>
<dbReference type="InterPro" id="IPR031358">
    <property type="entry name" value="Stealth_CR1"/>
</dbReference>
<feature type="domain" description="Stealth protein CR3 conserved region 3" evidence="7">
    <location>
        <begin position="302"/>
        <end position="351"/>
    </location>
</feature>
<evidence type="ECO:0000256" key="1">
    <source>
        <dbReference type="ARBA" id="ARBA00007583"/>
    </source>
</evidence>
<dbReference type="PANTHER" id="PTHR24045">
    <property type="match status" value="1"/>
</dbReference>
<keyword evidence="4" id="KW-0472">Membrane</keyword>
<sequence length="474" mass="53526">MRLARLLGLLLMGVFVVVLFTQMIVLVNTPPPGTDAPVKTNPPAGGTHEPANDAHVPDGQRATVDGKPGIYLSNPSYYKAGSNSNGFQASRAFIPDDLVTAASGDWAWAANVPIVYTWVNGSDPEYQEIRAKYGGTRSVGGSRDRDSGELRHSFRSLEIFAPWWKGQIFLVSPFAQSPPWLDPQHPRVTIIDQHSIMRDDGEQPTFNTNAIEQFFYRIPNIGPVFVHVNDDYFFGSPLYPWDLFLKDGGSKLFFERSPIRGTIENQRSYKKSRTKLWVASVYHTKWLMDEYYKKSVPLHFVKHSPFVYQTAVLKHLRENMLPEQYIQSSKHRFRHWDDVLTPFAHHAVMMEEASLFNTTAQVMTFEELVPQMAFLVLRDTTKPNDPTLLDILNRRPRMFAINDSFNTAAAGQILHDVISEMFPWVSSFEIDKRSLFRPVRYGIPLPVPTPEAPSASETAPAPETVSQSASLLAA</sequence>
<dbReference type="GeneID" id="20529682"/>
<comment type="similarity">
    <text evidence="1">Belongs to the stealth family.</text>
</comment>
<name>A0A058Z3F3_FONAL</name>
<dbReference type="Pfam" id="PF11380">
    <property type="entry name" value="Stealth_CR2"/>
    <property type="match status" value="1"/>
</dbReference>
<keyword evidence="4" id="KW-1133">Transmembrane helix</keyword>
<protein>
    <recommendedName>
        <fullName evidence="10">Stealth protein CR2 conserved region 2 domain-containing protein</fullName>
    </recommendedName>
</protein>
<dbReference type="OMA" id="FIKHAPF"/>
<keyword evidence="9" id="KW-1185">Reference proteome</keyword>
<evidence type="ECO:0008006" key="10">
    <source>
        <dbReference type="Google" id="ProtNLM"/>
    </source>
</evidence>
<gene>
    <name evidence="8" type="ORF">H696_04957</name>
</gene>
<dbReference type="STRING" id="691883.A0A058Z3F3"/>
<evidence type="ECO:0000256" key="2">
    <source>
        <dbReference type="ARBA" id="ARBA00022679"/>
    </source>
</evidence>
<keyword evidence="4" id="KW-0812">Transmembrane</keyword>
<feature type="domain" description="Stealth protein CR1 conserved region 1" evidence="6">
    <location>
        <begin position="114"/>
        <end position="136"/>
    </location>
</feature>
<evidence type="ECO:0000259" key="5">
    <source>
        <dbReference type="Pfam" id="PF11380"/>
    </source>
</evidence>
<dbReference type="Pfam" id="PF17101">
    <property type="entry name" value="Stealth_CR1"/>
    <property type="match status" value="1"/>
</dbReference>
<dbReference type="GO" id="GO:0005794">
    <property type="term" value="C:Golgi apparatus"/>
    <property type="evidence" value="ECO:0007669"/>
    <property type="project" value="TreeGrafter"/>
</dbReference>
<evidence type="ECO:0000313" key="8">
    <source>
        <dbReference type="EMBL" id="KCV68666.1"/>
    </source>
</evidence>
<evidence type="ECO:0000256" key="4">
    <source>
        <dbReference type="SAM" id="Phobius"/>
    </source>
</evidence>
<dbReference type="GO" id="GO:0016772">
    <property type="term" value="F:transferase activity, transferring phosphorus-containing groups"/>
    <property type="evidence" value="ECO:0007669"/>
    <property type="project" value="InterPro"/>
</dbReference>
<organism evidence="8">
    <name type="scientific">Fonticula alba</name>
    <name type="common">Slime mold</name>
    <dbReference type="NCBI Taxonomy" id="691883"/>
    <lineage>
        <taxon>Eukaryota</taxon>
        <taxon>Rotosphaerida</taxon>
        <taxon>Fonticulaceae</taxon>
        <taxon>Fonticula</taxon>
    </lineage>
</organism>
<keyword evidence="2" id="KW-0808">Transferase</keyword>
<dbReference type="OrthoDB" id="263283at2759"/>
<evidence type="ECO:0000259" key="6">
    <source>
        <dbReference type="Pfam" id="PF17101"/>
    </source>
</evidence>
<dbReference type="RefSeq" id="XP_009497098.1">
    <property type="nucleotide sequence ID" value="XM_009498823.1"/>
</dbReference>
<feature type="transmembrane region" description="Helical" evidence="4">
    <location>
        <begin position="7"/>
        <end position="27"/>
    </location>
</feature>
<feature type="region of interest" description="Disordered" evidence="3">
    <location>
        <begin position="31"/>
        <end position="60"/>
    </location>
</feature>
<evidence type="ECO:0000256" key="3">
    <source>
        <dbReference type="SAM" id="MobiDB-lite"/>
    </source>
</evidence>
<evidence type="ECO:0000259" key="7">
    <source>
        <dbReference type="Pfam" id="PF17102"/>
    </source>
</evidence>
<dbReference type="InterPro" id="IPR021520">
    <property type="entry name" value="Stealth_CR2"/>
</dbReference>
<feature type="compositionally biased region" description="Polar residues" evidence="3">
    <location>
        <begin position="465"/>
        <end position="474"/>
    </location>
</feature>
<dbReference type="Proteomes" id="UP000030693">
    <property type="component" value="Unassembled WGS sequence"/>
</dbReference>
<dbReference type="InterPro" id="IPR031357">
    <property type="entry name" value="Stealth_CR3"/>
</dbReference>
<dbReference type="EMBL" id="KB932208">
    <property type="protein sequence ID" value="KCV68666.1"/>
    <property type="molecule type" value="Genomic_DNA"/>
</dbReference>
<feature type="region of interest" description="Disordered" evidence="3">
    <location>
        <begin position="450"/>
        <end position="474"/>
    </location>
</feature>
<proteinExistence type="inferred from homology"/>